<dbReference type="PROSITE" id="PS50060">
    <property type="entry name" value="MAM_2"/>
    <property type="match status" value="4"/>
</dbReference>
<protein>
    <recommendedName>
        <fullName evidence="4">MAM domain-containing protein</fullName>
    </recommendedName>
</protein>
<dbReference type="PRINTS" id="PR00261">
    <property type="entry name" value="LDLRECEPTOR"/>
</dbReference>
<feature type="disulfide bond" evidence="2">
    <location>
        <begin position="456"/>
        <end position="474"/>
    </location>
</feature>
<dbReference type="SMART" id="SM00192">
    <property type="entry name" value="LDLa"/>
    <property type="match status" value="5"/>
</dbReference>
<dbReference type="OrthoDB" id="412155at2759"/>
<dbReference type="Pfam" id="PF00629">
    <property type="entry name" value="MAM"/>
    <property type="match status" value="4"/>
</dbReference>
<reference evidence="5" key="2">
    <citation type="submission" date="2021-01" db="UniProtKB">
        <authorList>
            <consortium name="EnsemblMetazoa"/>
        </authorList>
    </citation>
    <scope>IDENTIFICATION</scope>
</reference>
<dbReference type="CDD" id="cd06263">
    <property type="entry name" value="MAM"/>
    <property type="match status" value="4"/>
</dbReference>
<evidence type="ECO:0000256" key="3">
    <source>
        <dbReference type="SAM" id="SignalP"/>
    </source>
</evidence>
<reference evidence="6" key="1">
    <citation type="submission" date="2015-02" db="EMBL/GenBank/DDBJ databases">
        <title>Genome sequencing for Strongylocentrotus purpuratus.</title>
        <authorList>
            <person name="Murali S."/>
            <person name="Liu Y."/>
            <person name="Vee V."/>
            <person name="English A."/>
            <person name="Wang M."/>
            <person name="Skinner E."/>
            <person name="Han Y."/>
            <person name="Muzny D.M."/>
            <person name="Worley K.C."/>
            <person name="Gibbs R.A."/>
        </authorList>
    </citation>
    <scope>NUCLEOTIDE SEQUENCE</scope>
</reference>
<dbReference type="PANTHER" id="PTHR23282">
    <property type="entry name" value="APICAL ENDOSOMAL GLYCOPROTEIN PRECURSOR"/>
    <property type="match status" value="1"/>
</dbReference>
<dbReference type="InterPro" id="IPR013320">
    <property type="entry name" value="ConA-like_dom_sf"/>
</dbReference>
<evidence type="ECO:0000259" key="4">
    <source>
        <dbReference type="PROSITE" id="PS50060"/>
    </source>
</evidence>
<evidence type="ECO:0000256" key="1">
    <source>
        <dbReference type="ARBA" id="ARBA00023157"/>
    </source>
</evidence>
<feature type="disulfide bond" evidence="2">
    <location>
        <begin position="449"/>
        <end position="461"/>
    </location>
</feature>
<comment type="caution">
    <text evidence="2">Lacks conserved residue(s) required for the propagation of feature annotation.</text>
</comment>
<keyword evidence="6" id="KW-1185">Reference proteome</keyword>
<dbReference type="PROSITE" id="PS01209">
    <property type="entry name" value="LDLRA_1"/>
    <property type="match status" value="1"/>
</dbReference>
<dbReference type="OMA" id="MIMANSA"/>
<dbReference type="GeneID" id="100891043"/>
<feature type="disulfide bond" evidence="2">
    <location>
        <begin position="658"/>
        <end position="670"/>
    </location>
</feature>
<feature type="disulfide bond" evidence="2">
    <location>
        <begin position="236"/>
        <end position="254"/>
    </location>
</feature>
<feature type="disulfide bond" evidence="2">
    <location>
        <begin position="909"/>
        <end position="924"/>
    </location>
</feature>
<feature type="disulfide bond" evidence="2">
    <location>
        <begin position="27"/>
        <end position="45"/>
    </location>
</feature>
<dbReference type="SUPFAM" id="SSF49899">
    <property type="entry name" value="Concanavalin A-like lectins/glucanases"/>
    <property type="match status" value="4"/>
</dbReference>
<dbReference type="Proteomes" id="UP000007110">
    <property type="component" value="Unassembled WGS sequence"/>
</dbReference>
<dbReference type="Gene3D" id="4.10.400.10">
    <property type="entry name" value="Low-density Lipoprotein Receptor"/>
    <property type="match status" value="3"/>
</dbReference>
<feature type="signal peptide" evidence="3">
    <location>
        <begin position="1"/>
        <end position="24"/>
    </location>
</feature>
<feature type="domain" description="MAM" evidence="4">
    <location>
        <begin position="56"/>
        <end position="220"/>
    </location>
</feature>
<feature type="chain" id="PRO_5029534504" description="MAM domain-containing protein" evidence="3">
    <location>
        <begin position="25"/>
        <end position="950"/>
    </location>
</feature>
<dbReference type="InterPro" id="IPR023415">
    <property type="entry name" value="LDLR_class-A_CS"/>
</dbReference>
<feature type="disulfide bond" evidence="2">
    <location>
        <begin position="677"/>
        <end position="692"/>
    </location>
</feature>
<feature type="disulfide bond" evidence="2">
    <location>
        <begin position="39"/>
        <end position="54"/>
    </location>
</feature>
<name>A0A7M7PNW3_STRPU</name>
<evidence type="ECO:0000313" key="6">
    <source>
        <dbReference type="Proteomes" id="UP000007110"/>
    </source>
</evidence>
<keyword evidence="1 2" id="KW-1015">Disulfide bond</keyword>
<dbReference type="SUPFAM" id="SSF57424">
    <property type="entry name" value="LDL receptor-like module"/>
    <property type="match status" value="5"/>
</dbReference>
<organism evidence="5 6">
    <name type="scientific">Strongylocentrotus purpuratus</name>
    <name type="common">Purple sea urchin</name>
    <dbReference type="NCBI Taxonomy" id="7668"/>
    <lineage>
        <taxon>Eukaryota</taxon>
        <taxon>Metazoa</taxon>
        <taxon>Echinodermata</taxon>
        <taxon>Eleutherozoa</taxon>
        <taxon>Echinozoa</taxon>
        <taxon>Echinoidea</taxon>
        <taxon>Euechinoidea</taxon>
        <taxon>Echinacea</taxon>
        <taxon>Camarodonta</taxon>
        <taxon>Echinidea</taxon>
        <taxon>Strongylocentrotidae</taxon>
        <taxon>Strongylocentrotus</taxon>
    </lineage>
</organism>
<dbReference type="InterPro" id="IPR036055">
    <property type="entry name" value="LDL_receptor-like_sf"/>
</dbReference>
<accession>A0A7M7PNW3</accession>
<dbReference type="SMART" id="SM00137">
    <property type="entry name" value="MAM"/>
    <property type="match status" value="4"/>
</dbReference>
<feature type="domain" description="MAM" evidence="4">
    <location>
        <begin position="486"/>
        <end position="649"/>
    </location>
</feature>
<dbReference type="CDD" id="cd00112">
    <property type="entry name" value="LDLa"/>
    <property type="match status" value="5"/>
</dbReference>
<dbReference type="Pfam" id="PF00057">
    <property type="entry name" value="Ldl_recept_a"/>
    <property type="match status" value="2"/>
</dbReference>
<feature type="disulfide bond" evidence="2">
    <location>
        <begin position="248"/>
        <end position="263"/>
    </location>
</feature>
<feature type="disulfide bond" evidence="2">
    <location>
        <begin position="665"/>
        <end position="683"/>
    </location>
</feature>
<dbReference type="PROSITE" id="PS50068">
    <property type="entry name" value="LDLRA_2"/>
    <property type="match status" value="5"/>
</dbReference>
<dbReference type="InterPro" id="IPR002172">
    <property type="entry name" value="LDrepeatLR_classA_rpt"/>
</dbReference>
<feature type="disulfide bond" evidence="2">
    <location>
        <begin position="229"/>
        <end position="241"/>
    </location>
</feature>
<evidence type="ECO:0000313" key="5">
    <source>
        <dbReference type="EnsemblMetazoa" id="XP_030853057"/>
    </source>
</evidence>
<dbReference type="EnsemblMetazoa" id="XM_030997197">
    <property type="protein sequence ID" value="XP_030853057"/>
    <property type="gene ID" value="LOC100891043"/>
</dbReference>
<dbReference type="InParanoid" id="A0A7M7PNW3"/>
<keyword evidence="3" id="KW-0732">Signal</keyword>
<dbReference type="InterPro" id="IPR051560">
    <property type="entry name" value="MAM_domain-containing"/>
</dbReference>
<proteinExistence type="predicted"/>
<dbReference type="AlphaFoldDB" id="A0A7M7PNW3"/>
<feature type="domain" description="MAM" evidence="4">
    <location>
        <begin position="698"/>
        <end position="863"/>
    </location>
</feature>
<dbReference type="RefSeq" id="XP_030853057.1">
    <property type="nucleotide sequence ID" value="XM_030997197.1"/>
</dbReference>
<dbReference type="Gene3D" id="2.60.120.200">
    <property type="match status" value="4"/>
</dbReference>
<dbReference type="GO" id="GO:0016020">
    <property type="term" value="C:membrane"/>
    <property type="evidence" value="ECO:0007669"/>
    <property type="project" value="InterPro"/>
</dbReference>
<evidence type="ECO:0000256" key="2">
    <source>
        <dbReference type="PROSITE-ProRule" id="PRU00124"/>
    </source>
</evidence>
<dbReference type="InterPro" id="IPR000998">
    <property type="entry name" value="MAM_dom"/>
</dbReference>
<sequence length="950" mass="107528">MIMANSALLFLVAIVILHLNSGDAFQCTSGPLIDDDLVCDFKADCTDGSDELTCPVDCGFETSDLCHWTQDQSDDIDWTWFDVNTIYHDYKGPVTDHTTETSAGHYLFVDGTTSGIKDKARLISPVYKMAPRSCTFNMWFYMFGPEYGDLEVKLLDDSGENHVTKVQDNALQYYKWYFWQSQVPPCTKNFQVVIESEDKLQIPVESGFALDDVSFTDCEFPDQVAVGQCALGYRQCDTGECYLIERHCDMELDCCDLTDESNCDQQGYSQCDFENGICDWEQLVNDEFDWTWQQGGTPDNWRRTGPQYDHTTGTTEGWYIYTESSDRRRNGDRAIIVSYPIVGITSGKQCSVRFFYHMEGQGIGTLNVYTRTAINGPLTLLWSEDKQLGEQWNYANLDLNEQNDFQVVFEGVMGFTAESDIGLDDISFTPDCTRTDSLPEVSTPDGVFCIPEELPCNGNTCIDRAKYCDFKQDCEDDNEDEKDCPDSCDFERDLCSWLQDDTDDIDWSVYTSRTVPGGYKGPATDHTTETAQGRYIYVDGSTSRTGQKARLISPQYKLAPRGCHFNMWFYMFGPEYGDLEVKLVDDTGEDHVTKVLDNALQYNVWYFWDSQIRTCSANFQVVIESEDKLQVPIESGFAVDDLFFTDCAFTEQVAIGTCPSDMMQCGTRECYPADQHCDMELDCCDMTDETNCESQGYIQCDFEQGMCDELEQLKTDEFDWTWQQGGTPDNWRRTGPQFDHTKGNQDGWYYYTESSQRRKNGERARLATFAIAATTTGSCVIRFFYHMEGQGIGTLNVYTRQAVNGPLEKLWSKDKSLGEQWNYANLQLKVSNDFQVIFEVVVGFTAESDIGLDDVSFTPDCLRSGAGLPVSPTEEITTPKRNLPTLPSCLQGKFTCTADGSCIDQSWLCDGRNDCPDSQDEASCPTSGSKYIYIFSPQNGTENVKLSKPF</sequence>
<dbReference type="PANTHER" id="PTHR23282:SF149">
    <property type="entry name" value="MAM DOMAIN-CONTAINING PROTEIN"/>
    <property type="match status" value="1"/>
</dbReference>
<feature type="domain" description="MAM" evidence="4">
    <location>
        <begin position="269"/>
        <end position="434"/>
    </location>
</feature>
<dbReference type="KEGG" id="spu:100891043"/>